<dbReference type="InterPro" id="IPR045584">
    <property type="entry name" value="Pilin-like"/>
</dbReference>
<dbReference type="PROSITE" id="PS00409">
    <property type="entry name" value="PROKAR_NTER_METHYL"/>
    <property type="match status" value="1"/>
</dbReference>
<dbReference type="Pfam" id="PF07596">
    <property type="entry name" value="SBP_bac_10"/>
    <property type="match status" value="1"/>
</dbReference>
<feature type="region of interest" description="Disordered" evidence="2">
    <location>
        <begin position="148"/>
        <end position="167"/>
    </location>
</feature>
<dbReference type="AlphaFoldDB" id="A0A941W5Z8"/>
<keyword evidence="3" id="KW-1133">Transmembrane helix</keyword>
<dbReference type="NCBIfam" id="TIGR02532">
    <property type="entry name" value="IV_pilin_GFxxxE"/>
    <property type="match status" value="1"/>
</dbReference>
<dbReference type="GO" id="GO:0015628">
    <property type="term" value="P:protein secretion by the type II secretion system"/>
    <property type="evidence" value="ECO:0007669"/>
    <property type="project" value="InterPro"/>
</dbReference>
<dbReference type="PANTHER" id="PTHR30093">
    <property type="entry name" value="GENERAL SECRETION PATHWAY PROTEIN G"/>
    <property type="match status" value="1"/>
</dbReference>
<dbReference type="InterPro" id="IPR011453">
    <property type="entry name" value="DUF1559"/>
</dbReference>
<feature type="compositionally biased region" description="Polar residues" evidence="2">
    <location>
        <begin position="154"/>
        <end position="167"/>
    </location>
</feature>
<dbReference type="Pfam" id="PF07963">
    <property type="entry name" value="N_methyl"/>
    <property type="match status" value="1"/>
</dbReference>
<dbReference type="InterPro" id="IPR012902">
    <property type="entry name" value="N_methyl_site"/>
</dbReference>
<keyword evidence="3" id="KW-0472">Membrane</keyword>
<feature type="transmembrane region" description="Helical" evidence="3">
    <location>
        <begin position="12"/>
        <end position="33"/>
    </location>
</feature>
<sequence length="217" mass="23172">MRIPKLNRGFTLIELLVVIAIIGILAGILLPVLSRARESARKTQCMSNVKQIGMGLIMYANENSESFPSSTAGSNTAMTAFNRIYDTYVSDNKVFNCPSDTTVTNASNAGMSAATSGGSEYFTSTQSSYGYDRLHTQADDADVAIAADRPPSTPSATASTQNHNGRGQNVVYVDGHVEFVNSPLAGWYSSDGTTRDNIYVDNTAVTGGTDTYIEHDG</sequence>
<evidence type="ECO:0000259" key="4">
    <source>
        <dbReference type="Pfam" id="PF07596"/>
    </source>
</evidence>
<keyword evidence="1" id="KW-0488">Methylation</keyword>
<reference evidence="5" key="1">
    <citation type="journal article" date="2021" name="ISME J.">
        <title>Fine-scale metabolic discontinuity in a stratified prokaryote microbiome of a Red Sea deep halocline.</title>
        <authorList>
            <person name="Michoud G."/>
            <person name="Ngugi D.K."/>
            <person name="Barozzi A."/>
            <person name="Merlino G."/>
            <person name="Calleja M.L."/>
            <person name="Delgado-Huertas A."/>
            <person name="Moran X.A.G."/>
            <person name="Daffonchio D."/>
        </authorList>
    </citation>
    <scope>NUCLEOTIDE SEQUENCE</scope>
    <source>
        <strain evidence="5">SuakinDeep_MAG55_1</strain>
    </source>
</reference>
<evidence type="ECO:0000256" key="2">
    <source>
        <dbReference type="SAM" id="MobiDB-lite"/>
    </source>
</evidence>
<organism evidence="5 6">
    <name type="scientific">Candidatus Scalindua arabica</name>
    <dbReference type="NCBI Taxonomy" id="1127984"/>
    <lineage>
        <taxon>Bacteria</taxon>
        <taxon>Pseudomonadati</taxon>
        <taxon>Planctomycetota</taxon>
        <taxon>Candidatus Brocadiia</taxon>
        <taxon>Candidatus Brocadiales</taxon>
        <taxon>Candidatus Scalinduaceae</taxon>
        <taxon>Candidatus Scalindua</taxon>
    </lineage>
</organism>
<name>A0A941W5Z8_9BACT</name>
<dbReference type="Gene3D" id="3.30.700.10">
    <property type="entry name" value="Glycoprotein, Type 4 Pilin"/>
    <property type="match status" value="1"/>
</dbReference>
<accession>A0A941W5Z8</accession>
<gene>
    <name evidence="5" type="ORF">MAG551_01701</name>
</gene>
<dbReference type="Proteomes" id="UP000722750">
    <property type="component" value="Unassembled WGS sequence"/>
</dbReference>
<proteinExistence type="predicted"/>
<evidence type="ECO:0000313" key="6">
    <source>
        <dbReference type="Proteomes" id="UP000722750"/>
    </source>
</evidence>
<evidence type="ECO:0000256" key="1">
    <source>
        <dbReference type="ARBA" id="ARBA00022481"/>
    </source>
</evidence>
<dbReference type="InterPro" id="IPR000983">
    <property type="entry name" value="Bac_GSPG_pilin"/>
</dbReference>
<keyword evidence="3" id="KW-0812">Transmembrane</keyword>
<evidence type="ECO:0000256" key="3">
    <source>
        <dbReference type="SAM" id="Phobius"/>
    </source>
</evidence>
<evidence type="ECO:0000313" key="5">
    <source>
        <dbReference type="EMBL" id="MBS1258640.1"/>
    </source>
</evidence>
<dbReference type="GO" id="GO:0015627">
    <property type="term" value="C:type II protein secretion system complex"/>
    <property type="evidence" value="ECO:0007669"/>
    <property type="project" value="InterPro"/>
</dbReference>
<dbReference type="PRINTS" id="PR00813">
    <property type="entry name" value="BCTERIALGSPG"/>
</dbReference>
<feature type="domain" description="DUF1559" evidence="4">
    <location>
        <begin position="35"/>
        <end position="78"/>
    </location>
</feature>
<dbReference type="SUPFAM" id="SSF54523">
    <property type="entry name" value="Pili subunits"/>
    <property type="match status" value="1"/>
</dbReference>
<comment type="caution">
    <text evidence="5">The sequence shown here is derived from an EMBL/GenBank/DDBJ whole genome shotgun (WGS) entry which is preliminary data.</text>
</comment>
<dbReference type="EMBL" id="JAANXD010000071">
    <property type="protein sequence ID" value="MBS1258640.1"/>
    <property type="molecule type" value="Genomic_DNA"/>
</dbReference>
<protein>
    <recommendedName>
        <fullName evidence="4">DUF1559 domain-containing protein</fullName>
    </recommendedName>
</protein>